<dbReference type="PANTHER" id="PTHR45647:SF100">
    <property type="entry name" value="U-BOX DOMAIN-CONTAINING PROTEIN 33"/>
    <property type="match status" value="1"/>
</dbReference>
<sequence>MEEKIYVAVGKNVRESKSTLLWALRNCRGRKIYLLHIHQPAQMIPIMGGKFPADKCKDEEVTAYRDLERQKMVRSLKEYLLFCAQNGVKVEKLEIEMDNIEKGIVDLITRHDIKWLVMGAAADKHYWKKMAILRSKKAIFVCKHAQVSCHIWFVCKGCLILTREVSTGESELQATPPEVVPSETAGAAEPDDGTRMRSLSEGWRDLARLANPVRNSFRRVQSDNFDTRGETVTTSSSIDRTISAVAADKWREATRTNPSQVSGFTIWSLCEGVEASISNQLMRYPGNENGLLLPGGHESDVDSSDCSPQNEP</sequence>
<evidence type="ECO:0000256" key="3">
    <source>
        <dbReference type="ARBA" id="ARBA00022786"/>
    </source>
</evidence>
<comment type="catalytic activity">
    <reaction evidence="1">
        <text>S-ubiquitinyl-[E2 ubiquitin-conjugating enzyme]-L-cysteine + [acceptor protein]-L-lysine = [E2 ubiquitin-conjugating enzyme]-L-cysteine + N(6)-ubiquitinyl-[acceptor protein]-L-lysine.</text>
        <dbReference type="EC" id="2.3.2.27"/>
    </reaction>
</comment>
<keyword evidence="6" id="KW-1185">Reference proteome</keyword>
<keyword evidence="3" id="KW-0833">Ubl conjugation pathway</keyword>
<evidence type="ECO:0000313" key="5">
    <source>
        <dbReference type="EMBL" id="MCL7039152.1"/>
    </source>
</evidence>
<protein>
    <recommendedName>
        <fullName evidence="2">RING-type E3 ubiquitin transferase</fullName>
        <ecNumber evidence="2">2.3.2.27</ecNumber>
    </recommendedName>
</protein>
<dbReference type="Gene3D" id="3.40.50.620">
    <property type="entry name" value="HUPs"/>
    <property type="match status" value="1"/>
</dbReference>
<evidence type="ECO:0000256" key="4">
    <source>
        <dbReference type="SAM" id="MobiDB-lite"/>
    </source>
</evidence>
<reference evidence="5" key="1">
    <citation type="submission" date="2022-03" db="EMBL/GenBank/DDBJ databases">
        <title>A functionally conserved STORR gene fusion in Papaver species that diverged 16.8 million years ago.</title>
        <authorList>
            <person name="Catania T."/>
        </authorList>
    </citation>
    <scope>NUCLEOTIDE SEQUENCE</scope>
    <source>
        <strain evidence="5">S-191538</strain>
    </source>
</reference>
<feature type="region of interest" description="Disordered" evidence="4">
    <location>
        <begin position="171"/>
        <end position="197"/>
    </location>
</feature>
<evidence type="ECO:0000313" key="6">
    <source>
        <dbReference type="Proteomes" id="UP001177140"/>
    </source>
</evidence>
<proteinExistence type="predicted"/>
<dbReference type="CDD" id="cd01989">
    <property type="entry name" value="USP_STK_Ubox_N"/>
    <property type="match status" value="1"/>
</dbReference>
<organism evidence="5 6">
    <name type="scientific">Papaver nudicaule</name>
    <name type="common">Iceland poppy</name>
    <dbReference type="NCBI Taxonomy" id="74823"/>
    <lineage>
        <taxon>Eukaryota</taxon>
        <taxon>Viridiplantae</taxon>
        <taxon>Streptophyta</taxon>
        <taxon>Embryophyta</taxon>
        <taxon>Tracheophyta</taxon>
        <taxon>Spermatophyta</taxon>
        <taxon>Magnoliopsida</taxon>
        <taxon>Ranunculales</taxon>
        <taxon>Papaveraceae</taxon>
        <taxon>Papaveroideae</taxon>
        <taxon>Papaver</taxon>
    </lineage>
</organism>
<name>A0AA41VDA4_PAPNU</name>
<feature type="region of interest" description="Disordered" evidence="4">
    <location>
        <begin position="289"/>
        <end position="312"/>
    </location>
</feature>
<dbReference type="AlphaFoldDB" id="A0AA41VDA4"/>
<dbReference type="InterPro" id="IPR014729">
    <property type="entry name" value="Rossmann-like_a/b/a_fold"/>
</dbReference>
<evidence type="ECO:0000256" key="2">
    <source>
        <dbReference type="ARBA" id="ARBA00012483"/>
    </source>
</evidence>
<evidence type="ECO:0000256" key="1">
    <source>
        <dbReference type="ARBA" id="ARBA00000900"/>
    </source>
</evidence>
<dbReference type="EMBL" id="JAJJMA010198217">
    <property type="protein sequence ID" value="MCL7039152.1"/>
    <property type="molecule type" value="Genomic_DNA"/>
</dbReference>
<comment type="caution">
    <text evidence="5">The sequence shown here is derived from an EMBL/GenBank/DDBJ whole genome shotgun (WGS) entry which is preliminary data.</text>
</comment>
<dbReference type="SUPFAM" id="SSF52402">
    <property type="entry name" value="Adenine nucleotide alpha hydrolases-like"/>
    <property type="match status" value="1"/>
</dbReference>
<dbReference type="PANTHER" id="PTHR45647">
    <property type="entry name" value="OS02G0152300 PROTEIN"/>
    <property type="match status" value="1"/>
</dbReference>
<dbReference type="InterPro" id="IPR051348">
    <property type="entry name" value="U-box_ubiquitin_ligases"/>
</dbReference>
<feature type="non-terminal residue" evidence="5">
    <location>
        <position position="1"/>
    </location>
</feature>
<accession>A0AA41VDA4</accession>
<dbReference type="GO" id="GO:0061630">
    <property type="term" value="F:ubiquitin protein ligase activity"/>
    <property type="evidence" value="ECO:0007669"/>
    <property type="project" value="UniProtKB-EC"/>
</dbReference>
<dbReference type="Proteomes" id="UP001177140">
    <property type="component" value="Unassembled WGS sequence"/>
</dbReference>
<dbReference type="EC" id="2.3.2.27" evidence="2"/>
<gene>
    <name evidence="5" type="ORF">MKW94_002154</name>
</gene>